<organism evidence="2 3">
    <name type="scientific">Fibrella aestuarina BUZ 2</name>
    <dbReference type="NCBI Taxonomy" id="1166018"/>
    <lineage>
        <taxon>Bacteria</taxon>
        <taxon>Pseudomonadati</taxon>
        <taxon>Bacteroidota</taxon>
        <taxon>Cytophagia</taxon>
        <taxon>Cytophagales</taxon>
        <taxon>Spirosomataceae</taxon>
        <taxon>Fibrella</taxon>
    </lineage>
</organism>
<dbReference type="KEGG" id="fae:FAES_1360"/>
<dbReference type="eggNOG" id="COG5545">
    <property type="taxonomic scope" value="Bacteria"/>
</dbReference>
<dbReference type="PANTHER" id="PTHR34985:SF1">
    <property type="entry name" value="SLR0554 PROTEIN"/>
    <property type="match status" value="1"/>
</dbReference>
<dbReference type="RefSeq" id="WP_015330469.1">
    <property type="nucleotide sequence ID" value="NC_020054.1"/>
</dbReference>
<dbReference type="AlphaFoldDB" id="I0K5G7"/>
<evidence type="ECO:0000313" key="2">
    <source>
        <dbReference type="EMBL" id="CCG99370.1"/>
    </source>
</evidence>
<dbReference type="InterPro" id="IPR027417">
    <property type="entry name" value="P-loop_NTPase"/>
</dbReference>
<name>I0K5G7_9BACT</name>
<dbReference type="Proteomes" id="UP000011058">
    <property type="component" value="Chromosome"/>
</dbReference>
<dbReference type="Pfam" id="PF05272">
    <property type="entry name" value="VapE-like_dom"/>
    <property type="match status" value="1"/>
</dbReference>
<dbReference type="STRING" id="1166018.FAES_1360"/>
<dbReference type="PATRIC" id="fig|1166018.3.peg.3089"/>
<keyword evidence="3" id="KW-1185">Reference proteome</keyword>
<dbReference type="HOGENOM" id="CLU_024375_2_1_10"/>
<reference evidence="2 3" key="1">
    <citation type="journal article" date="2012" name="J. Bacteriol.">
        <title>Genome Sequence of Fibrella aestuarina BUZ 2T, a Filamentous Marine Bacterium.</title>
        <authorList>
            <person name="Filippini M."/>
            <person name="Qi W."/>
            <person name="Blom J."/>
            <person name="Goesmann A."/>
            <person name="Smits T.H."/>
            <person name="Bagheri H.C."/>
        </authorList>
    </citation>
    <scope>NUCLEOTIDE SEQUENCE [LARGE SCALE GENOMIC DNA]</scope>
    <source>
        <strain evidence="3">BUZ 2T</strain>
    </source>
</reference>
<dbReference type="InterPro" id="IPR007936">
    <property type="entry name" value="VapE-like_dom"/>
</dbReference>
<protein>
    <recommendedName>
        <fullName evidence="1">Virulence-associated protein E-like domain-containing protein</fullName>
    </recommendedName>
</protein>
<feature type="domain" description="Virulence-associated protein E-like" evidence="1">
    <location>
        <begin position="97"/>
        <end position="316"/>
    </location>
</feature>
<evidence type="ECO:0000313" key="3">
    <source>
        <dbReference type="Proteomes" id="UP000011058"/>
    </source>
</evidence>
<proteinExistence type="predicted"/>
<dbReference type="OrthoDB" id="9801888at2"/>
<dbReference type="EMBL" id="HE796683">
    <property type="protein sequence ID" value="CCG99370.1"/>
    <property type="molecule type" value="Genomic_DNA"/>
</dbReference>
<accession>I0K5G7</accession>
<dbReference type="SUPFAM" id="SSF52540">
    <property type="entry name" value="P-loop containing nucleoside triphosphate hydrolases"/>
    <property type="match status" value="1"/>
</dbReference>
<dbReference type="Gene3D" id="3.40.50.300">
    <property type="entry name" value="P-loop containing nucleotide triphosphate hydrolases"/>
    <property type="match status" value="1"/>
</dbReference>
<evidence type="ECO:0000259" key="1">
    <source>
        <dbReference type="Pfam" id="PF05272"/>
    </source>
</evidence>
<dbReference type="PANTHER" id="PTHR34985">
    <property type="entry name" value="SLR0554 PROTEIN"/>
    <property type="match status" value="1"/>
</dbReference>
<gene>
    <name evidence="2" type="ORF">FAES_1360</name>
</gene>
<sequence>MANIAKNSVQTEQIPIITRIREYLTERYEFRLDVVSNVLQYKPVGEPCFREMNENNLLRELYEKGFGRFKDQLKALLRSDFIPEHDPFKEYFEGLPQWDRTQPDYIADFASYVDVPDPSWFGSMFKKMLVRTVACSIGHAKFNKQCFVLYGKQNDGKTSFLRFLCPLSLRDYYKENIDFESKDGRIALGENILINLDELSSLSKSDTNKFKAYLTEERVKIRRPYAERETQIQRRASFLGSTNQNEFLTDVTGNVRWLVFETYGIKHDLGGPKGYGANVDINKVWAQAYALLKGGFKYELTREELERSESNNRKHQRTTPEIDLLNHYFLPVERAKTKENPKAEFLTATEIGKRLSILTEGKVRLNDNNIGKALVHLGFEQITARRPNGLFPVKGYWVSQTLTGSINQ</sequence>